<dbReference type="Pfam" id="PF25137">
    <property type="entry name" value="ADH_Fe_C"/>
    <property type="match status" value="1"/>
</dbReference>
<feature type="domain" description="Alcohol dehydrogenase iron-type/glycerol dehydrogenase GldA" evidence="3">
    <location>
        <begin position="15"/>
        <end position="182"/>
    </location>
</feature>
<dbReference type="Gene3D" id="3.40.50.1970">
    <property type="match status" value="1"/>
</dbReference>
<dbReference type="PANTHER" id="PTHR11496">
    <property type="entry name" value="ALCOHOL DEHYDROGENASE"/>
    <property type="match status" value="1"/>
</dbReference>
<dbReference type="GO" id="GO:0004022">
    <property type="term" value="F:alcohol dehydrogenase (NAD+) activity"/>
    <property type="evidence" value="ECO:0007669"/>
    <property type="project" value="UniProtKB-EC"/>
</dbReference>
<evidence type="ECO:0000259" key="4">
    <source>
        <dbReference type="Pfam" id="PF25137"/>
    </source>
</evidence>
<dbReference type="Gene3D" id="1.20.1090.10">
    <property type="entry name" value="Dehydroquinate synthase-like - alpha domain"/>
    <property type="match status" value="1"/>
</dbReference>
<accession>A0A9D1PYW0</accession>
<evidence type="ECO:0000256" key="2">
    <source>
        <dbReference type="SAM" id="Phobius"/>
    </source>
</evidence>
<comment type="caution">
    <text evidence="5">The sequence shown here is derived from an EMBL/GenBank/DDBJ whole genome shotgun (WGS) entry which is preliminary data.</text>
</comment>
<organism evidence="5 6">
    <name type="scientific">Candidatus Desulfovibrio intestinipullorum</name>
    <dbReference type="NCBI Taxonomy" id="2838536"/>
    <lineage>
        <taxon>Bacteria</taxon>
        <taxon>Pseudomonadati</taxon>
        <taxon>Thermodesulfobacteriota</taxon>
        <taxon>Desulfovibrionia</taxon>
        <taxon>Desulfovibrionales</taxon>
        <taxon>Desulfovibrionaceae</taxon>
        <taxon>Desulfovibrio</taxon>
    </lineage>
</organism>
<dbReference type="InterPro" id="IPR039697">
    <property type="entry name" value="Alcohol_dehydrogenase_Fe"/>
</dbReference>
<evidence type="ECO:0000313" key="6">
    <source>
        <dbReference type="Proteomes" id="UP000886752"/>
    </source>
</evidence>
<feature type="transmembrane region" description="Helical" evidence="2">
    <location>
        <begin position="246"/>
        <end position="266"/>
    </location>
</feature>
<keyword evidence="2" id="KW-0472">Membrane</keyword>
<proteinExistence type="predicted"/>
<protein>
    <submittedName>
        <fullName evidence="5">Iron-containing alcohol dehydrogenase</fullName>
        <ecNumber evidence="5">1.1.1.1</ecNumber>
    </submittedName>
</protein>
<dbReference type="CDD" id="cd08184">
    <property type="entry name" value="Fe-ADH_KdnB-like"/>
    <property type="match status" value="1"/>
</dbReference>
<dbReference type="GO" id="GO:0046872">
    <property type="term" value="F:metal ion binding"/>
    <property type="evidence" value="ECO:0007669"/>
    <property type="project" value="InterPro"/>
</dbReference>
<sequence length="362" mass="39960">MAETSYRNAKNVGHVMIGQGSISQLEGVIAPHRGNSEPAVWFFDHFFKHNDLPDRLPIAGDDIVVFVDTTEEPTTDGIDMYTDQVRKELDGRTASVLLAFGGGATMDTCKCVGNLLTNPGKAEDYQGWELVKNPAPYKIGCPTLSGTGSESSRTGVLCNEVKNLKLGMNSDFTMFDQLVLDPDLLVTVPREQFFYTGIDTYMHCFESLSGSYRNVVVDALAEKAIDLSRQVFLSEDMMAPENREKLMIASYLGGLAAGFVGVVHPLSAGLSMVLHMHHGIANCYALSVLEDIYPKQYAEMMEMMEKQGVQLEKGICQNLTDAQYEQLYGASIVHEKPLTNALGPDFRSILTLENVTARFKRM</sequence>
<dbReference type="EMBL" id="DXHV01000073">
    <property type="protein sequence ID" value="HIW01142.1"/>
    <property type="molecule type" value="Genomic_DNA"/>
</dbReference>
<keyword evidence="2" id="KW-1133">Transmembrane helix</keyword>
<gene>
    <name evidence="5" type="ORF">H9894_08145</name>
</gene>
<dbReference type="AlphaFoldDB" id="A0A9D1PYW0"/>
<feature type="domain" description="Fe-containing alcohol dehydrogenase-like C-terminal" evidence="4">
    <location>
        <begin position="195"/>
        <end position="305"/>
    </location>
</feature>
<evidence type="ECO:0000259" key="3">
    <source>
        <dbReference type="Pfam" id="PF00465"/>
    </source>
</evidence>
<evidence type="ECO:0000313" key="5">
    <source>
        <dbReference type="EMBL" id="HIW01142.1"/>
    </source>
</evidence>
<dbReference type="Pfam" id="PF00465">
    <property type="entry name" value="Fe-ADH"/>
    <property type="match status" value="1"/>
</dbReference>
<dbReference type="EC" id="1.1.1.1" evidence="5"/>
<evidence type="ECO:0000256" key="1">
    <source>
        <dbReference type="ARBA" id="ARBA00023002"/>
    </source>
</evidence>
<reference evidence="5" key="1">
    <citation type="journal article" date="2021" name="PeerJ">
        <title>Extensive microbial diversity within the chicken gut microbiome revealed by metagenomics and culture.</title>
        <authorList>
            <person name="Gilroy R."/>
            <person name="Ravi A."/>
            <person name="Getino M."/>
            <person name="Pursley I."/>
            <person name="Horton D.L."/>
            <person name="Alikhan N.F."/>
            <person name="Baker D."/>
            <person name="Gharbi K."/>
            <person name="Hall N."/>
            <person name="Watson M."/>
            <person name="Adriaenssens E.M."/>
            <person name="Foster-Nyarko E."/>
            <person name="Jarju S."/>
            <person name="Secka A."/>
            <person name="Antonio M."/>
            <person name="Oren A."/>
            <person name="Chaudhuri R.R."/>
            <person name="La Ragione R."/>
            <person name="Hildebrand F."/>
            <person name="Pallen M.J."/>
        </authorList>
    </citation>
    <scope>NUCLEOTIDE SEQUENCE</scope>
    <source>
        <strain evidence="5">ChiHecec2B26-446</strain>
    </source>
</reference>
<name>A0A9D1PYW0_9BACT</name>
<keyword evidence="1 5" id="KW-0560">Oxidoreductase</keyword>
<dbReference type="SUPFAM" id="SSF56796">
    <property type="entry name" value="Dehydroquinate synthase-like"/>
    <property type="match status" value="1"/>
</dbReference>
<dbReference type="PANTHER" id="PTHR11496:SF104">
    <property type="entry name" value="3-DEOXY-ALPHA-D-MANNO-OCTULOSONATE 8-OXIDASE"/>
    <property type="match status" value="1"/>
</dbReference>
<reference evidence="5" key="2">
    <citation type="submission" date="2021-04" db="EMBL/GenBank/DDBJ databases">
        <authorList>
            <person name="Gilroy R."/>
        </authorList>
    </citation>
    <scope>NUCLEOTIDE SEQUENCE</scope>
    <source>
        <strain evidence="5">ChiHecec2B26-446</strain>
    </source>
</reference>
<dbReference type="InterPro" id="IPR056798">
    <property type="entry name" value="ADH_Fe_C"/>
</dbReference>
<keyword evidence="2" id="KW-0812">Transmembrane</keyword>
<dbReference type="Proteomes" id="UP000886752">
    <property type="component" value="Unassembled WGS sequence"/>
</dbReference>
<dbReference type="InterPro" id="IPR001670">
    <property type="entry name" value="ADH_Fe/GldA"/>
</dbReference>